<name>A0A0D7ADR8_9AGAR</name>
<feature type="region of interest" description="Disordered" evidence="1">
    <location>
        <begin position="200"/>
        <end position="223"/>
    </location>
</feature>
<protein>
    <submittedName>
        <fullName evidence="3">Uncharacterized protein</fullName>
    </submittedName>
</protein>
<evidence type="ECO:0000256" key="1">
    <source>
        <dbReference type="SAM" id="MobiDB-lite"/>
    </source>
</evidence>
<feature type="transmembrane region" description="Helical" evidence="2">
    <location>
        <begin position="144"/>
        <end position="164"/>
    </location>
</feature>
<dbReference type="Proteomes" id="UP000054144">
    <property type="component" value="Unassembled WGS sequence"/>
</dbReference>
<evidence type="ECO:0000313" key="4">
    <source>
        <dbReference type="Proteomes" id="UP000054144"/>
    </source>
</evidence>
<feature type="compositionally biased region" description="Acidic residues" evidence="1">
    <location>
        <begin position="202"/>
        <end position="223"/>
    </location>
</feature>
<sequence>MVDNYNDHCTAISAVAASSPDLVNELRQHLDYQVAIDSQNPHQNWNELPPWATEILGLEIFDEEDGAQDDTRPSVYSHSDMDINDSSAHISEGVPDLTPHTPALPEVSRDTEIQCAEGLHAVPCDPLYDGERLPHNDSGEQTSFVLPIIAYVNILFCVTFSNLLSSGTSNPTRRIIRHWQVALLNSTSINSSQKRKYKALEDVESGDDQSDNDLPEYDSVIEEDQSERLIEALATEYT</sequence>
<evidence type="ECO:0000313" key="3">
    <source>
        <dbReference type="EMBL" id="KIY48011.1"/>
    </source>
</evidence>
<keyword evidence="2" id="KW-1133">Transmembrane helix</keyword>
<dbReference type="EMBL" id="KN881865">
    <property type="protein sequence ID" value="KIY48011.1"/>
    <property type="molecule type" value="Genomic_DNA"/>
</dbReference>
<evidence type="ECO:0000256" key="2">
    <source>
        <dbReference type="SAM" id="Phobius"/>
    </source>
</evidence>
<keyword evidence="2" id="KW-0812">Transmembrane</keyword>
<reference evidence="3 4" key="1">
    <citation type="journal article" date="2015" name="Fungal Genet. Biol.">
        <title>Evolution of novel wood decay mechanisms in Agaricales revealed by the genome sequences of Fistulina hepatica and Cylindrobasidium torrendii.</title>
        <authorList>
            <person name="Floudas D."/>
            <person name="Held B.W."/>
            <person name="Riley R."/>
            <person name="Nagy L.G."/>
            <person name="Koehler G."/>
            <person name="Ransdell A.S."/>
            <person name="Younus H."/>
            <person name="Chow J."/>
            <person name="Chiniquy J."/>
            <person name="Lipzen A."/>
            <person name="Tritt A."/>
            <person name="Sun H."/>
            <person name="Haridas S."/>
            <person name="LaButti K."/>
            <person name="Ohm R.A."/>
            <person name="Kues U."/>
            <person name="Blanchette R.A."/>
            <person name="Grigoriev I.V."/>
            <person name="Minto R.E."/>
            <person name="Hibbett D.S."/>
        </authorList>
    </citation>
    <scope>NUCLEOTIDE SEQUENCE [LARGE SCALE GENOMIC DNA]</scope>
    <source>
        <strain evidence="3 4">ATCC 64428</strain>
    </source>
</reference>
<proteinExistence type="predicted"/>
<organism evidence="3 4">
    <name type="scientific">Fistulina hepatica ATCC 64428</name>
    <dbReference type="NCBI Taxonomy" id="1128425"/>
    <lineage>
        <taxon>Eukaryota</taxon>
        <taxon>Fungi</taxon>
        <taxon>Dikarya</taxon>
        <taxon>Basidiomycota</taxon>
        <taxon>Agaricomycotina</taxon>
        <taxon>Agaricomycetes</taxon>
        <taxon>Agaricomycetidae</taxon>
        <taxon>Agaricales</taxon>
        <taxon>Fistulinaceae</taxon>
        <taxon>Fistulina</taxon>
    </lineage>
</organism>
<gene>
    <name evidence="3" type="ORF">FISHEDRAFT_74066</name>
</gene>
<keyword evidence="4" id="KW-1185">Reference proteome</keyword>
<dbReference type="AlphaFoldDB" id="A0A0D7ADR8"/>
<accession>A0A0D7ADR8</accession>
<keyword evidence="2" id="KW-0472">Membrane</keyword>